<dbReference type="Pfam" id="PF16912">
    <property type="entry name" value="Glu_dehyd_C"/>
    <property type="match status" value="1"/>
</dbReference>
<sequence length="355" mass="37115">MLALQKCIPGQGADLINLAFVDVPAADEIIVSVEACGICGSDLHAWSGDSAYDFMRLYLPLTLGHEFAGTVLAIGADAAAGPDALRPGDNIVCLPTVTCGDCVACHEGHYSACANRRVIGLHRDGGFAAKVRIPAANALRLPAGLAHDIAALAEPLAVSINAVNTSGLVSSEGNERGRRRVLVLGPGPIGFGIALVAASRGADVMLAGFRDGPRLTLARELGIARTVDLADETLTDAVARHFGQGPDIVLEATGRPSSVAEGLAILRSEGVLVVVGIHDAPLTLDINQLVRGKKQMRGSHDSTRACFQEAVARLAAEPDRYGRMITHRLPLERASEGFALARDRSALKVMLHPAS</sequence>
<dbReference type="Gene3D" id="3.90.180.10">
    <property type="entry name" value="Medium-chain alcohol dehydrogenases, catalytic domain"/>
    <property type="match status" value="1"/>
</dbReference>
<dbReference type="InterPro" id="IPR020843">
    <property type="entry name" value="ER"/>
</dbReference>
<dbReference type="Gene3D" id="3.40.50.720">
    <property type="entry name" value="NAD(P)-binding Rossmann-like Domain"/>
    <property type="match status" value="1"/>
</dbReference>
<dbReference type="InterPro" id="IPR013154">
    <property type="entry name" value="ADH-like_N"/>
</dbReference>
<dbReference type="PANTHER" id="PTHR43401:SF2">
    <property type="entry name" value="L-THREONINE 3-DEHYDROGENASE"/>
    <property type="match status" value="1"/>
</dbReference>
<keyword evidence="3" id="KW-0862">Zinc</keyword>
<gene>
    <name evidence="6" type="ORF">FPY71_12875</name>
</gene>
<evidence type="ECO:0000256" key="4">
    <source>
        <dbReference type="ARBA" id="ARBA00023002"/>
    </source>
</evidence>
<evidence type="ECO:0000256" key="2">
    <source>
        <dbReference type="ARBA" id="ARBA00022723"/>
    </source>
</evidence>
<accession>A0A5B0DRL2</accession>
<keyword evidence="2" id="KW-0479">Metal-binding</keyword>
<dbReference type="InterPro" id="IPR036291">
    <property type="entry name" value="NAD(P)-bd_dom_sf"/>
</dbReference>
<dbReference type="SUPFAM" id="SSF50129">
    <property type="entry name" value="GroES-like"/>
    <property type="match status" value="1"/>
</dbReference>
<evidence type="ECO:0000256" key="1">
    <source>
        <dbReference type="ARBA" id="ARBA00001947"/>
    </source>
</evidence>
<dbReference type="InterPro" id="IPR002328">
    <property type="entry name" value="ADH_Zn_CS"/>
</dbReference>
<dbReference type="PANTHER" id="PTHR43401">
    <property type="entry name" value="L-THREONINE 3-DEHYDROGENASE"/>
    <property type="match status" value="1"/>
</dbReference>
<organism evidence="6 7">
    <name type="scientific">Aureimonas fodinaquatilis</name>
    <dbReference type="NCBI Taxonomy" id="2565783"/>
    <lineage>
        <taxon>Bacteria</taxon>
        <taxon>Pseudomonadati</taxon>
        <taxon>Pseudomonadota</taxon>
        <taxon>Alphaproteobacteria</taxon>
        <taxon>Hyphomicrobiales</taxon>
        <taxon>Aurantimonadaceae</taxon>
        <taxon>Aureimonas</taxon>
    </lineage>
</organism>
<proteinExistence type="predicted"/>
<evidence type="ECO:0000313" key="7">
    <source>
        <dbReference type="Proteomes" id="UP000324738"/>
    </source>
</evidence>
<dbReference type="PROSITE" id="PS00059">
    <property type="entry name" value="ADH_ZINC"/>
    <property type="match status" value="1"/>
</dbReference>
<dbReference type="EMBL" id="VTWH01000003">
    <property type="protein sequence ID" value="KAA0969434.1"/>
    <property type="molecule type" value="Genomic_DNA"/>
</dbReference>
<name>A0A5B0DRL2_9HYPH</name>
<evidence type="ECO:0000313" key="6">
    <source>
        <dbReference type="EMBL" id="KAA0969434.1"/>
    </source>
</evidence>
<dbReference type="GO" id="GO:0008270">
    <property type="term" value="F:zinc ion binding"/>
    <property type="evidence" value="ECO:0007669"/>
    <property type="project" value="InterPro"/>
</dbReference>
<dbReference type="GO" id="GO:0016616">
    <property type="term" value="F:oxidoreductase activity, acting on the CH-OH group of donors, NAD or NADP as acceptor"/>
    <property type="evidence" value="ECO:0007669"/>
    <property type="project" value="UniProtKB-ARBA"/>
</dbReference>
<dbReference type="OrthoDB" id="9809185at2"/>
<dbReference type="InterPro" id="IPR050129">
    <property type="entry name" value="Zn_alcohol_dh"/>
</dbReference>
<protein>
    <submittedName>
        <fullName evidence="6">Alcohol dehydrogenase catalytic domain-containing protein</fullName>
    </submittedName>
</protein>
<evidence type="ECO:0000259" key="5">
    <source>
        <dbReference type="SMART" id="SM00829"/>
    </source>
</evidence>
<dbReference type="RefSeq" id="WP_149300720.1">
    <property type="nucleotide sequence ID" value="NZ_VTWH01000003.1"/>
</dbReference>
<dbReference type="SUPFAM" id="SSF51735">
    <property type="entry name" value="NAD(P)-binding Rossmann-fold domains"/>
    <property type="match status" value="1"/>
</dbReference>
<dbReference type="Proteomes" id="UP000324738">
    <property type="component" value="Unassembled WGS sequence"/>
</dbReference>
<evidence type="ECO:0000256" key="3">
    <source>
        <dbReference type="ARBA" id="ARBA00022833"/>
    </source>
</evidence>
<feature type="domain" description="Enoyl reductase (ER)" evidence="5">
    <location>
        <begin position="13"/>
        <end position="351"/>
    </location>
</feature>
<reference evidence="6 7" key="1">
    <citation type="submission" date="2019-08" db="EMBL/GenBank/DDBJ databases">
        <title>Aureimonas fodiniaquatilis sp. nov., isolated from a coal mine wastewater.</title>
        <authorList>
            <person name="Kim W."/>
        </authorList>
    </citation>
    <scope>NUCLEOTIDE SEQUENCE [LARGE SCALE GENOMIC DNA]</scope>
    <source>
        <strain evidence="6 7">CAU 1482</strain>
    </source>
</reference>
<dbReference type="SMART" id="SM00829">
    <property type="entry name" value="PKS_ER"/>
    <property type="match status" value="1"/>
</dbReference>
<dbReference type="AlphaFoldDB" id="A0A5B0DRL2"/>
<keyword evidence="4" id="KW-0560">Oxidoreductase</keyword>
<keyword evidence="7" id="KW-1185">Reference proteome</keyword>
<dbReference type="InterPro" id="IPR011032">
    <property type="entry name" value="GroES-like_sf"/>
</dbReference>
<dbReference type="Pfam" id="PF08240">
    <property type="entry name" value="ADH_N"/>
    <property type="match status" value="1"/>
</dbReference>
<dbReference type="InterPro" id="IPR031640">
    <property type="entry name" value="Glu_dehyd_C"/>
</dbReference>
<comment type="cofactor">
    <cofactor evidence="1">
        <name>Zn(2+)</name>
        <dbReference type="ChEBI" id="CHEBI:29105"/>
    </cofactor>
</comment>
<comment type="caution">
    <text evidence="6">The sequence shown here is derived from an EMBL/GenBank/DDBJ whole genome shotgun (WGS) entry which is preliminary data.</text>
</comment>